<dbReference type="EMBL" id="CADEAL010002469">
    <property type="protein sequence ID" value="CAB1440585.1"/>
    <property type="molecule type" value="Genomic_DNA"/>
</dbReference>
<comment type="caution">
    <text evidence="1">The sequence shown here is derived from an EMBL/GenBank/DDBJ whole genome shotgun (WGS) entry which is preliminary data.</text>
</comment>
<dbReference type="AlphaFoldDB" id="A0A9N7V163"/>
<evidence type="ECO:0000313" key="2">
    <source>
        <dbReference type="Proteomes" id="UP001153269"/>
    </source>
</evidence>
<proteinExistence type="predicted"/>
<keyword evidence="2" id="KW-1185">Reference proteome</keyword>
<organism evidence="1 2">
    <name type="scientific">Pleuronectes platessa</name>
    <name type="common">European plaice</name>
    <dbReference type="NCBI Taxonomy" id="8262"/>
    <lineage>
        <taxon>Eukaryota</taxon>
        <taxon>Metazoa</taxon>
        <taxon>Chordata</taxon>
        <taxon>Craniata</taxon>
        <taxon>Vertebrata</taxon>
        <taxon>Euteleostomi</taxon>
        <taxon>Actinopterygii</taxon>
        <taxon>Neopterygii</taxon>
        <taxon>Teleostei</taxon>
        <taxon>Neoteleostei</taxon>
        <taxon>Acanthomorphata</taxon>
        <taxon>Carangaria</taxon>
        <taxon>Pleuronectiformes</taxon>
        <taxon>Pleuronectoidei</taxon>
        <taxon>Pleuronectidae</taxon>
        <taxon>Pleuronectes</taxon>
    </lineage>
</organism>
<sequence>MDMEAVGASVLAGGSIFSTRLGERDAGKVLTTHPESGCFLKTGFMLEMKRGSLNLVQDFLQQLIGADTSLSTGTRVCVTFGFDIYHNPFYLFHNVRIQMDLTSCLRVQGDRSQRTTVQRLDCQDSKRPQKVTGSIRNFSPPLPSGSPCVVSTSSRLSTGAIDRLRGGASSSEVAGVIWVILLSLVSELTMEKQPVVL</sequence>
<gene>
    <name evidence="1" type="ORF">PLEPLA_LOCUS28351</name>
</gene>
<dbReference type="Proteomes" id="UP001153269">
    <property type="component" value="Unassembled WGS sequence"/>
</dbReference>
<accession>A0A9N7V163</accession>
<reference evidence="1" key="1">
    <citation type="submission" date="2020-03" db="EMBL/GenBank/DDBJ databases">
        <authorList>
            <person name="Weist P."/>
        </authorList>
    </citation>
    <scope>NUCLEOTIDE SEQUENCE</scope>
</reference>
<name>A0A9N7V163_PLEPL</name>
<evidence type="ECO:0000313" key="1">
    <source>
        <dbReference type="EMBL" id="CAB1440585.1"/>
    </source>
</evidence>
<protein>
    <submittedName>
        <fullName evidence="1">Uncharacterized protein</fullName>
    </submittedName>
</protein>